<evidence type="ECO:0000313" key="3">
    <source>
        <dbReference type="Proteomes" id="UP001595921"/>
    </source>
</evidence>
<keyword evidence="3" id="KW-1185">Reference proteome</keyword>
<gene>
    <name evidence="2" type="ORF">ACFO0N_01165</name>
</gene>
<reference evidence="2 3" key="1">
    <citation type="journal article" date="2019" name="Int. J. Syst. Evol. Microbiol.">
        <title>The Global Catalogue of Microorganisms (GCM) 10K type strain sequencing project: providing services to taxonomists for standard genome sequencing and annotation.</title>
        <authorList>
            <consortium name="The Broad Institute Genomics Platform"/>
            <consortium name="The Broad Institute Genome Sequencing Center for Infectious Disease"/>
            <person name="Wu L."/>
            <person name="Ma J."/>
        </authorList>
    </citation>
    <scope>NUCLEOTIDE SEQUENCE [LARGE SCALE GENOMIC DNA]</scope>
    <source>
        <strain evidence="2 3">CGMCC 1.12553</strain>
    </source>
</reference>
<organism evidence="2 3">
    <name type="scientific">Halobium salinum</name>
    <dbReference type="NCBI Taxonomy" id="1364940"/>
    <lineage>
        <taxon>Archaea</taxon>
        <taxon>Methanobacteriati</taxon>
        <taxon>Methanobacteriota</taxon>
        <taxon>Stenosarchaea group</taxon>
        <taxon>Halobacteria</taxon>
        <taxon>Halobacteriales</taxon>
        <taxon>Haloferacaceae</taxon>
        <taxon>Halobium</taxon>
    </lineage>
</organism>
<feature type="transmembrane region" description="Helical" evidence="1">
    <location>
        <begin position="66"/>
        <end position="92"/>
    </location>
</feature>
<name>A0ABD5P7S1_9EURY</name>
<keyword evidence="1" id="KW-0472">Membrane</keyword>
<sequence>MNLNELSEENQELLLIITVGISAALVVSDWIAENYYLLEYLFVILLFGLVHEAWSNFQTDDTSLEFIQIFGGGSRVMMQAALLVLIGGSVIVSLELQRFVESKVGPLSVVQMLSLIVVLSRAYVNVYDSRDIAAVLDGRPDTYATYTAGLSAFLISWKIRSQYPVQGEAHNMITIASAILIAGVLFYYFDFSEYLPTLSDSHS</sequence>
<proteinExistence type="predicted"/>
<dbReference type="AlphaFoldDB" id="A0ABD5P7S1"/>
<feature type="transmembrane region" description="Helical" evidence="1">
    <location>
        <begin position="171"/>
        <end position="189"/>
    </location>
</feature>
<dbReference type="RefSeq" id="WP_267624989.1">
    <property type="nucleotide sequence ID" value="NZ_JAODIW010000010.1"/>
</dbReference>
<protein>
    <submittedName>
        <fullName evidence="2">Uncharacterized protein</fullName>
    </submittedName>
</protein>
<feature type="transmembrane region" description="Helical" evidence="1">
    <location>
        <begin position="37"/>
        <end position="54"/>
    </location>
</feature>
<keyword evidence="1" id="KW-0812">Transmembrane</keyword>
<dbReference type="EMBL" id="JBHSDS010000002">
    <property type="protein sequence ID" value="MFC4356554.1"/>
    <property type="molecule type" value="Genomic_DNA"/>
</dbReference>
<feature type="transmembrane region" description="Helical" evidence="1">
    <location>
        <begin position="104"/>
        <end position="123"/>
    </location>
</feature>
<dbReference type="Proteomes" id="UP001595921">
    <property type="component" value="Unassembled WGS sequence"/>
</dbReference>
<evidence type="ECO:0000256" key="1">
    <source>
        <dbReference type="SAM" id="Phobius"/>
    </source>
</evidence>
<keyword evidence="1" id="KW-1133">Transmembrane helix</keyword>
<feature type="transmembrane region" description="Helical" evidence="1">
    <location>
        <begin position="13"/>
        <end position="32"/>
    </location>
</feature>
<comment type="caution">
    <text evidence="2">The sequence shown here is derived from an EMBL/GenBank/DDBJ whole genome shotgun (WGS) entry which is preliminary data.</text>
</comment>
<evidence type="ECO:0000313" key="2">
    <source>
        <dbReference type="EMBL" id="MFC4356554.1"/>
    </source>
</evidence>
<accession>A0ABD5P7S1</accession>